<keyword evidence="2" id="KW-1185">Reference proteome</keyword>
<evidence type="ECO:0000313" key="1">
    <source>
        <dbReference type="EMBL" id="OLY85596.1"/>
    </source>
</evidence>
<dbReference type="EMBL" id="LSSL01000063">
    <property type="protein sequence ID" value="OLY85596.1"/>
    <property type="molecule type" value="Genomic_DNA"/>
</dbReference>
<dbReference type="Proteomes" id="UP000187455">
    <property type="component" value="Unassembled WGS sequence"/>
</dbReference>
<comment type="caution">
    <text evidence="1">The sequence shown here is derived from an EMBL/GenBank/DDBJ whole genome shotgun (WGS) entry which is preliminary data.</text>
</comment>
<reference evidence="1 2" key="1">
    <citation type="journal article" date="2016" name="Mol. Biol. Evol.">
        <title>Genome-Wide Survey of Gut Fungi (Harpellales) Reveals the First Horizontally Transferred Ubiquitin Gene from a Mosquito Host.</title>
        <authorList>
            <person name="Wang Y."/>
            <person name="White M.M."/>
            <person name="Kvist S."/>
            <person name="Moncalvo J.M."/>
        </authorList>
    </citation>
    <scope>NUCLEOTIDE SEQUENCE [LARGE SCALE GENOMIC DNA]</scope>
    <source>
        <strain evidence="1 2">ALG-7-W6</strain>
    </source>
</reference>
<organism evidence="1 2">
    <name type="scientific">Smittium mucronatum</name>
    <dbReference type="NCBI Taxonomy" id="133383"/>
    <lineage>
        <taxon>Eukaryota</taxon>
        <taxon>Fungi</taxon>
        <taxon>Fungi incertae sedis</taxon>
        <taxon>Zoopagomycota</taxon>
        <taxon>Kickxellomycotina</taxon>
        <taxon>Harpellomycetes</taxon>
        <taxon>Harpellales</taxon>
        <taxon>Legeriomycetaceae</taxon>
        <taxon>Smittium</taxon>
    </lineage>
</organism>
<evidence type="ECO:0000313" key="2">
    <source>
        <dbReference type="Proteomes" id="UP000187455"/>
    </source>
</evidence>
<dbReference type="AlphaFoldDB" id="A0A1R0H905"/>
<gene>
    <name evidence="1" type="ORF">AYI68_g210</name>
</gene>
<sequence>MVMRNHELVKSVAYPYWFSPEVETWREETEDGDGDASASISIEFLELSVYSGPNPPVRFSPIISTVRAFQNLVLSVQGATGEL</sequence>
<proteinExistence type="predicted"/>
<name>A0A1R0H905_9FUNG</name>
<protein>
    <submittedName>
        <fullName evidence="1">Uncharacterized protein</fullName>
    </submittedName>
</protein>
<accession>A0A1R0H905</accession>